<protein>
    <submittedName>
        <fullName evidence="1">Uncharacterized protein</fullName>
    </submittedName>
</protein>
<dbReference type="EMBL" id="BANX01000005">
    <property type="protein sequence ID" value="GAC67055.1"/>
    <property type="molecule type" value="Genomic_DNA"/>
</dbReference>
<organism evidence="1 2">
    <name type="scientific">Gordonia soli NBRC 108243</name>
    <dbReference type="NCBI Taxonomy" id="1223545"/>
    <lineage>
        <taxon>Bacteria</taxon>
        <taxon>Bacillati</taxon>
        <taxon>Actinomycetota</taxon>
        <taxon>Actinomycetes</taxon>
        <taxon>Mycobacteriales</taxon>
        <taxon>Gordoniaceae</taxon>
        <taxon>Gordonia</taxon>
    </lineage>
</organism>
<comment type="caution">
    <text evidence="1">The sequence shown here is derived from an EMBL/GenBank/DDBJ whole genome shotgun (WGS) entry which is preliminary data.</text>
</comment>
<dbReference type="AlphaFoldDB" id="M0QEN2"/>
<accession>M0QEN2</accession>
<proteinExistence type="predicted"/>
<evidence type="ECO:0000313" key="2">
    <source>
        <dbReference type="Proteomes" id="UP000011666"/>
    </source>
</evidence>
<dbReference type="STRING" id="1223545.GS4_05_02680"/>
<dbReference type="Proteomes" id="UP000011666">
    <property type="component" value="Unassembled WGS sequence"/>
</dbReference>
<keyword evidence="2" id="KW-1185">Reference proteome</keyword>
<gene>
    <name evidence="1" type="ORF">GS4_05_02680</name>
</gene>
<evidence type="ECO:0000313" key="1">
    <source>
        <dbReference type="EMBL" id="GAC67055.1"/>
    </source>
</evidence>
<name>M0QEN2_9ACTN</name>
<sequence length="72" mass="7769">MARARIRVTLTPIVTRVTVSGFCYSATPVQLRIDNDVSGGRGWSVSRCAVVSGYGFLARERVAGAARRIPDT</sequence>
<reference evidence="1 2" key="1">
    <citation type="submission" date="2013-01" db="EMBL/GenBank/DDBJ databases">
        <title>Whole genome shotgun sequence of Gordonia soli NBRC 108243.</title>
        <authorList>
            <person name="Isaki-Nakamura S."/>
            <person name="Hosoyama A."/>
            <person name="Tsuchikane K."/>
            <person name="Ando Y."/>
            <person name="Baba S."/>
            <person name="Ohji S."/>
            <person name="Hamada M."/>
            <person name="Tamura T."/>
            <person name="Yamazoe A."/>
            <person name="Yamazaki S."/>
            <person name="Fujita N."/>
        </authorList>
    </citation>
    <scope>NUCLEOTIDE SEQUENCE [LARGE SCALE GENOMIC DNA]</scope>
    <source>
        <strain evidence="1 2">NBRC 108243</strain>
    </source>
</reference>